<accession>A0A4S9UGR7</accession>
<dbReference type="EMBL" id="QZBN01000769">
    <property type="protein sequence ID" value="THZ36787.1"/>
    <property type="molecule type" value="Genomic_DNA"/>
</dbReference>
<evidence type="ECO:0000313" key="1">
    <source>
        <dbReference type="EMBL" id="THZ36787.1"/>
    </source>
</evidence>
<sequence>MHAASYLSVMSTIGYYPIFCTLPQFPVELNSKLITETKDVDGEIQNCLVLVLSSDQQEFHRGLTPLSEPAASEFAGADIQHIGNLSTQLFEHFPFDNRMDKVYEDIFVIVDERTLQDNTVRVVQNVGFVYNEDRDIISEEVVERLETVRCEISTLGWLLALLEEDGMIQVKISQEVVLGDDDVVDL</sequence>
<name>A0A4S9UGR7_AURPU</name>
<dbReference type="AlphaFoldDB" id="A0A4S9UGR7"/>
<comment type="caution">
    <text evidence="1">The sequence shown here is derived from an EMBL/GenBank/DDBJ whole genome shotgun (WGS) entry which is preliminary data.</text>
</comment>
<reference evidence="1 2" key="1">
    <citation type="submission" date="2018-10" db="EMBL/GenBank/DDBJ databases">
        <title>Fifty Aureobasidium pullulans genomes reveal a recombining polyextremotolerant generalist.</title>
        <authorList>
            <person name="Gostincar C."/>
            <person name="Turk M."/>
            <person name="Zajc J."/>
            <person name="Gunde-Cimerman N."/>
        </authorList>
    </citation>
    <scope>NUCLEOTIDE SEQUENCE [LARGE SCALE GENOMIC DNA]</scope>
    <source>
        <strain evidence="1 2">EXF-3844</strain>
    </source>
</reference>
<evidence type="ECO:0000313" key="2">
    <source>
        <dbReference type="Proteomes" id="UP000310121"/>
    </source>
</evidence>
<dbReference type="Proteomes" id="UP000310121">
    <property type="component" value="Unassembled WGS sequence"/>
</dbReference>
<gene>
    <name evidence="1" type="ORF">D6C90_06897</name>
</gene>
<protein>
    <submittedName>
        <fullName evidence="1">Uncharacterized protein</fullName>
    </submittedName>
</protein>
<organism evidence="1 2">
    <name type="scientific">Aureobasidium pullulans</name>
    <name type="common">Black yeast</name>
    <name type="synonym">Pullularia pullulans</name>
    <dbReference type="NCBI Taxonomy" id="5580"/>
    <lineage>
        <taxon>Eukaryota</taxon>
        <taxon>Fungi</taxon>
        <taxon>Dikarya</taxon>
        <taxon>Ascomycota</taxon>
        <taxon>Pezizomycotina</taxon>
        <taxon>Dothideomycetes</taxon>
        <taxon>Dothideomycetidae</taxon>
        <taxon>Dothideales</taxon>
        <taxon>Saccotheciaceae</taxon>
        <taxon>Aureobasidium</taxon>
    </lineage>
</organism>
<proteinExistence type="predicted"/>